<gene>
    <name evidence="2" type="ORF">GK011_15170</name>
</gene>
<dbReference type="EMBL" id="WLZX01000006">
    <property type="protein sequence ID" value="MTD28282.1"/>
    <property type="molecule type" value="Genomic_DNA"/>
</dbReference>
<evidence type="ECO:0000313" key="2">
    <source>
        <dbReference type="EMBL" id="MTD28282.1"/>
    </source>
</evidence>
<evidence type="ECO:0000313" key="3">
    <source>
        <dbReference type="Proteomes" id="UP000480164"/>
    </source>
</evidence>
<keyword evidence="1" id="KW-0812">Transmembrane</keyword>
<feature type="transmembrane region" description="Helical" evidence="1">
    <location>
        <begin position="12"/>
        <end position="32"/>
    </location>
</feature>
<evidence type="ECO:0008006" key="4">
    <source>
        <dbReference type="Google" id="ProtNLM"/>
    </source>
</evidence>
<evidence type="ECO:0000256" key="1">
    <source>
        <dbReference type="SAM" id="Phobius"/>
    </source>
</evidence>
<dbReference type="InterPro" id="IPR009883">
    <property type="entry name" value="YgfX"/>
</dbReference>
<keyword evidence="1" id="KW-1133">Transmembrane helix</keyword>
<proteinExistence type="predicted"/>
<organism evidence="2 3">
    <name type="scientific">Erwinia sorbitola</name>
    <dbReference type="NCBI Taxonomy" id="2681984"/>
    <lineage>
        <taxon>Bacteria</taxon>
        <taxon>Pseudomonadati</taxon>
        <taxon>Pseudomonadota</taxon>
        <taxon>Gammaproteobacteria</taxon>
        <taxon>Enterobacterales</taxon>
        <taxon>Erwiniaceae</taxon>
        <taxon>Erwinia</taxon>
    </lineage>
</organism>
<keyword evidence="3" id="KW-1185">Reference proteome</keyword>
<keyword evidence="1" id="KW-0472">Membrane</keyword>
<protein>
    <recommendedName>
        <fullName evidence="4">Toxin CptA</fullName>
    </recommendedName>
</protein>
<comment type="caution">
    <text evidence="2">The sequence shown here is derived from an EMBL/GenBank/DDBJ whole genome shotgun (WGS) entry which is preliminary data.</text>
</comment>
<sequence>MARWQCNLRPSRQARTVSLLLHSAVMLALLLAPWPDSAALPRAILMLLVLVECLRSQQRLLRCRGNFILREGRVLIWQQRQWRMTSRPWLSRLAMCLSLQETSGCRQRLWLFADGMENSEWRLLRQQLLNEKELRDE</sequence>
<dbReference type="Pfam" id="PF07254">
    <property type="entry name" value="Cpta_toxin"/>
    <property type="match status" value="1"/>
</dbReference>
<dbReference type="RefSeq" id="WP_309550797.1">
    <property type="nucleotide sequence ID" value="NZ_WLZX01000006.1"/>
</dbReference>
<accession>A0ABW9RE08</accession>
<reference evidence="2 3" key="1">
    <citation type="submission" date="2019-11" db="EMBL/GenBank/DDBJ databases">
        <title>Erwinia sp. nov., isolated from feces of birds in Tibet plateau of China.</title>
        <authorList>
            <person name="Ge Y."/>
        </authorList>
    </citation>
    <scope>NUCLEOTIDE SEQUENCE [LARGE SCALE GENOMIC DNA]</scope>
    <source>
        <strain evidence="2 3">J316</strain>
    </source>
</reference>
<dbReference type="Proteomes" id="UP000480164">
    <property type="component" value="Unassembled WGS sequence"/>
</dbReference>
<name>A0ABW9RE08_9GAMM</name>